<dbReference type="Proteomes" id="UP000494106">
    <property type="component" value="Unassembled WGS sequence"/>
</dbReference>
<comment type="caution">
    <text evidence="2">The sequence shown here is derived from an EMBL/GenBank/DDBJ whole genome shotgun (WGS) entry which is preliminary data.</text>
</comment>
<evidence type="ECO:0000313" key="3">
    <source>
        <dbReference type="EMBL" id="CAB3238708.1"/>
    </source>
</evidence>
<feature type="compositionally biased region" description="Polar residues" evidence="1">
    <location>
        <begin position="11"/>
        <end position="26"/>
    </location>
</feature>
<keyword evidence="4" id="KW-1185">Reference proteome</keyword>
<sequence>MHVMFPEPASQYHSSQPQSTQPNYQPAVSPARQPVKKRRLLSPYQQHNGLQHLQQDNSGYKVMKTLQRVF</sequence>
<dbReference type="OrthoDB" id="7456469at2759"/>
<accession>A0A8S0YZL2</accession>
<evidence type="ECO:0000256" key="1">
    <source>
        <dbReference type="SAM" id="MobiDB-lite"/>
    </source>
</evidence>
<gene>
    <name evidence="2" type="ORF">APLA_LOCUS2135</name>
    <name evidence="3" type="ORF">APLA_LOCUS7511</name>
</gene>
<reference evidence="4 5" key="1">
    <citation type="submission" date="2020-04" db="EMBL/GenBank/DDBJ databases">
        <authorList>
            <person name="Wallbank WR R."/>
            <person name="Pardo Diaz C."/>
            <person name="Kozak K."/>
            <person name="Martin S."/>
            <person name="Jiggins C."/>
            <person name="Moest M."/>
            <person name="Warren A I."/>
            <person name="Byers J.R.P. K."/>
            <person name="Montejo-Kovacevich G."/>
            <person name="Yen C E."/>
        </authorList>
    </citation>
    <scope>NUCLEOTIDE SEQUENCE [LARGE SCALE GENOMIC DNA]</scope>
</reference>
<name>A0A8S0YZL2_ARCPL</name>
<dbReference type="EMBL" id="CADEBD010000226">
    <property type="protein sequence ID" value="CAB3225248.1"/>
    <property type="molecule type" value="Genomic_DNA"/>
</dbReference>
<organism evidence="2 5">
    <name type="scientific">Arctia plantaginis</name>
    <name type="common">Wood tiger moth</name>
    <name type="synonym">Phalaena plantaginis</name>
    <dbReference type="NCBI Taxonomy" id="874455"/>
    <lineage>
        <taxon>Eukaryota</taxon>
        <taxon>Metazoa</taxon>
        <taxon>Ecdysozoa</taxon>
        <taxon>Arthropoda</taxon>
        <taxon>Hexapoda</taxon>
        <taxon>Insecta</taxon>
        <taxon>Pterygota</taxon>
        <taxon>Neoptera</taxon>
        <taxon>Endopterygota</taxon>
        <taxon>Lepidoptera</taxon>
        <taxon>Glossata</taxon>
        <taxon>Ditrysia</taxon>
        <taxon>Noctuoidea</taxon>
        <taxon>Erebidae</taxon>
        <taxon>Arctiinae</taxon>
        <taxon>Arctia</taxon>
    </lineage>
</organism>
<evidence type="ECO:0000313" key="5">
    <source>
        <dbReference type="Proteomes" id="UP000494256"/>
    </source>
</evidence>
<dbReference type="Proteomes" id="UP000494256">
    <property type="component" value="Unassembled WGS sequence"/>
</dbReference>
<feature type="compositionally biased region" description="Polar residues" evidence="1">
    <location>
        <begin position="43"/>
        <end position="56"/>
    </location>
</feature>
<evidence type="ECO:0000313" key="2">
    <source>
        <dbReference type="EMBL" id="CAB3225248.1"/>
    </source>
</evidence>
<evidence type="ECO:0000313" key="4">
    <source>
        <dbReference type="Proteomes" id="UP000494106"/>
    </source>
</evidence>
<protein>
    <submittedName>
        <fullName evidence="2">Uncharacterized protein</fullName>
    </submittedName>
</protein>
<proteinExistence type="predicted"/>
<dbReference type="AlphaFoldDB" id="A0A8S0YZL2"/>
<feature type="region of interest" description="Disordered" evidence="1">
    <location>
        <begin position="1"/>
        <end position="56"/>
    </location>
</feature>
<dbReference type="EMBL" id="CADEBC010000499">
    <property type="protein sequence ID" value="CAB3238708.1"/>
    <property type="molecule type" value="Genomic_DNA"/>
</dbReference>